<comment type="caution">
    <text evidence="2">The sequence shown here is derived from an EMBL/GenBank/DDBJ whole genome shotgun (WGS) entry which is preliminary data.</text>
</comment>
<dbReference type="EMBL" id="SNWI01000014">
    <property type="protein sequence ID" value="TDN95682.1"/>
    <property type="molecule type" value="Genomic_DNA"/>
</dbReference>
<accession>A0A4R6GKP0</accession>
<evidence type="ECO:0000313" key="2">
    <source>
        <dbReference type="EMBL" id="TDN95682.1"/>
    </source>
</evidence>
<name>A0A4R6GKP0_9BACT</name>
<proteinExistence type="predicted"/>
<protein>
    <recommendedName>
        <fullName evidence="1">DUF6602 domain-containing protein</fullName>
    </recommendedName>
</protein>
<dbReference type="AlphaFoldDB" id="A0A4R6GKP0"/>
<dbReference type="CDD" id="cd21173">
    <property type="entry name" value="NucC-like"/>
    <property type="match status" value="1"/>
</dbReference>
<dbReference type="Pfam" id="PF20247">
    <property type="entry name" value="DUF6602"/>
    <property type="match status" value="1"/>
</dbReference>
<dbReference type="OrthoDB" id="1494246at2"/>
<evidence type="ECO:0000259" key="1">
    <source>
        <dbReference type="Pfam" id="PF20247"/>
    </source>
</evidence>
<dbReference type="RefSeq" id="WP_133467017.1">
    <property type="nucleotide sequence ID" value="NZ_SNWI01000014.1"/>
</dbReference>
<dbReference type="Proteomes" id="UP000294848">
    <property type="component" value="Unassembled WGS sequence"/>
</dbReference>
<organism evidence="2 3">
    <name type="scientific">Sunxiuqinia elliptica</name>
    <dbReference type="NCBI Taxonomy" id="655355"/>
    <lineage>
        <taxon>Bacteria</taxon>
        <taxon>Pseudomonadati</taxon>
        <taxon>Bacteroidota</taxon>
        <taxon>Bacteroidia</taxon>
        <taxon>Marinilabiliales</taxon>
        <taxon>Prolixibacteraceae</taxon>
        <taxon>Sunxiuqinia</taxon>
    </lineage>
</organism>
<dbReference type="InterPro" id="IPR046537">
    <property type="entry name" value="DUF6602"/>
</dbReference>
<feature type="domain" description="DUF6602" evidence="1">
    <location>
        <begin position="193"/>
        <end position="285"/>
    </location>
</feature>
<sequence>MYNPEFKDFFISSKDSYEDVRMLQAVEDKSDKELYAAYLKYAVKGKKATKTQKEVKSEKAAIVKKKLSEIEPPYFPSFFLRRKNIKGLEKEYQTYHRIYLVIDELLYKQQDYKLKIEEIENYLVSEKNEDITDIQTIIKVLIAEKLIFEYKKDKNNEYLCYSNLKADSEKSTIYYGSLAEELRVKSEKISLLVSHGQTVGNYREYILREMLRKYIPSKYKVATGFIEGIGRQIDILIYDSLNHAPTFIEGELVVVKKEAVRGIIEVKSNLITAKLKEALDFFYSITYPGIFNPDIPIFKGIFSFDTTYTDSNSIANYIKDFYTKPYFNEEVQENMTRGLVCLFREISCVTVLNKFCVFSQYMSAKGGEDDNFIPKLLSISDKRNLDVQTAMFLSLLFDYLDVDYYGKKSSMSSFSRIYNSKKVNINIEANLVADDWTPNSASKNEHDFTAKSVKERIEKIHSWFNGEISTTDYLKELHKE</sequence>
<reference evidence="2 3" key="1">
    <citation type="submission" date="2019-03" db="EMBL/GenBank/DDBJ databases">
        <title>Freshwater and sediment microbial communities from various areas in North America, analyzing microbe dynamics in response to fracking.</title>
        <authorList>
            <person name="Lamendella R."/>
        </authorList>
    </citation>
    <scope>NUCLEOTIDE SEQUENCE [LARGE SCALE GENOMIC DNA]</scope>
    <source>
        <strain evidence="2 3">114D</strain>
    </source>
</reference>
<evidence type="ECO:0000313" key="3">
    <source>
        <dbReference type="Proteomes" id="UP000294848"/>
    </source>
</evidence>
<gene>
    <name evidence="2" type="ORF">DET52_1142</name>
</gene>